<dbReference type="Proteomes" id="UP000618445">
    <property type="component" value="Unassembled WGS sequence"/>
</dbReference>
<gene>
    <name evidence="2" type="ORF">H6G05_17180</name>
</gene>
<feature type="transmembrane region" description="Helical" evidence="1">
    <location>
        <begin position="60"/>
        <end position="82"/>
    </location>
</feature>
<accession>A0ABR8CF42</accession>
<name>A0ABR8CF42_9CYAN</name>
<dbReference type="RefSeq" id="WP_190579689.1">
    <property type="nucleotide sequence ID" value="NZ_CAWPQU010000025.1"/>
</dbReference>
<keyword evidence="1" id="KW-1133">Transmembrane helix</keyword>
<sequence length="87" mass="10025">MKKTISHFSPSFPIDNLTDFWQHSLKQKYPIYLFLAICFNLIIAPAVYAANAESFTKFQAYALGLLGIVTFAFSIYLFVVMFQPEKF</sequence>
<evidence type="ECO:0000313" key="3">
    <source>
        <dbReference type="Proteomes" id="UP000618445"/>
    </source>
</evidence>
<organism evidence="2 3">
    <name type="scientific">Phormidium tenue FACHB-1050</name>
    <dbReference type="NCBI Taxonomy" id="2692857"/>
    <lineage>
        <taxon>Bacteria</taxon>
        <taxon>Bacillati</taxon>
        <taxon>Cyanobacteriota</taxon>
        <taxon>Cyanophyceae</taxon>
        <taxon>Oscillatoriophycideae</taxon>
        <taxon>Oscillatoriales</taxon>
        <taxon>Oscillatoriaceae</taxon>
        <taxon>Phormidium</taxon>
    </lineage>
</organism>
<comment type="caution">
    <text evidence="2">The sequence shown here is derived from an EMBL/GenBank/DDBJ whole genome shotgun (WGS) entry which is preliminary data.</text>
</comment>
<proteinExistence type="predicted"/>
<keyword evidence="1" id="KW-0812">Transmembrane</keyword>
<dbReference type="EMBL" id="JACJQY010000031">
    <property type="protein sequence ID" value="MBD2318575.1"/>
    <property type="molecule type" value="Genomic_DNA"/>
</dbReference>
<dbReference type="InterPro" id="IPR011726">
    <property type="entry name" value="KdpF"/>
</dbReference>
<feature type="transmembrane region" description="Helical" evidence="1">
    <location>
        <begin position="29"/>
        <end position="48"/>
    </location>
</feature>
<dbReference type="Pfam" id="PF09604">
    <property type="entry name" value="Potass_KdpF"/>
    <property type="match status" value="1"/>
</dbReference>
<keyword evidence="1" id="KW-0472">Membrane</keyword>
<keyword evidence="3" id="KW-1185">Reference proteome</keyword>
<reference evidence="2 3" key="1">
    <citation type="journal article" date="2020" name="ISME J.">
        <title>Comparative genomics reveals insights into cyanobacterial evolution and habitat adaptation.</title>
        <authorList>
            <person name="Chen M.Y."/>
            <person name="Teng W.K."/>
            <person name="Zhao L."/>
            <person name="Hu C.X."/>
            <person name="Zhou Y.K."/>
            <person name="Han B.P."/>
            <person name="Song L.R."/>
            <person name="Shu W.S."/>
        </authorList>
    </citation>
    <scope>NUCLEOTIDE SEQUENCE [LARGE SCALE GENOMIC DNA]</scope>
    <source>
        <strain evidence="2 3">FACHB-1050</strain>
    </source>
</reference>
<evidence type="ECO:0000256" key="1">
    <source>
        <dbReference type="SAM" id="Phobius"/>
    </source>
</evidence>
<protein>
    <submittedName>
        <fullName evidence="2">Potassium-transporting ATPase subunit F</fullName>
    </submittedName>
</protein>
<evidence type="ECO:0000313" key="2">
    <source>
        <dbReference type="EMBL" id="MBD2318575.1"/>
    </source>
</evidence>